<dbReference type="EMBL" id="FNVO01000037">
    <property type="protein sequence ID" value="SEG93137.1"/>
    <property type="molecule type" value="Genomic_DNA"/>
</dbReference>
<evidence type="ECO:0000313" key="1">
    <source>
        <dbReference type="EMBL" id="SEG93137.1"/>
    </source>
</evidence>
<accession>A0A1H6E667</accession>
<dbReference type="Proteomes" id="UP000236723">
    <property type="component" value="Unassembled WGS sequence"/>
</dbReference>
<dbReference type="AlphaFoldDB" id="A0A1H6E667"/>
<name>A0A1H6E667_9ACTN</name>
<gene>
    <name evidence="1" type="ORF">SAMN04489712_13723</name>
</gene>
<sequence>MSPEDPACRCALDSLASCLERAGGVVVRKIMLNSGGGRKSTALRVLNAANAQVNATVSCHLDEGVPGRVLFAWAGGDVISAVSPEEAAASVLAALGLSASPPNRREVEHVAVVRATEPDKGQTGRWRADPALTQMRVRLLADLAIALVERGQASRMVVEANGEAVLMLRSAWGRNSVGVVVIRRGQNWAYLWDGSRRRPISDMDDVRAAAAELAGVRL</sequence>
<protein>
    <submittedName>
        <fullName evidence="1">Uncharacterized protein</fullName>
    </submittedName>
</protein>
<proteinExistence type="predicted"/>
<keyword evidence="2" id="KW-1185">Reference proteome</keyword>
<evidence type="ECO:0000313" key="2">
    <source>
        <dbReference type="Proteomes" id="UP000236723"/>
    </source>
</evidence>
<organism evidence="1 2">
    <name type="scientific">Thermomonospora echinospora</name>
    <dbReference type="NCBI Taxonomy" id="1992"/>
    <lineage>
        <taxon>Bacteria</taxon>
        <taxon>Bacillati</taxon>
        <taxon>Actinomycetota</taxon>
        <taxon>Actinomycetes</taxon>
        <taxon>Streptosporangiales</taxon>
        <taxon>Thermomonosporaceae</taxon>
        <taxon>Thermomonospora</taxon>
    </lineage>
</organism>
<reference evidence="2" key="1">
    <citation type="submission" date="2016-10" db="EMBL/GenBank/DDBJ databases">
        <authorList>
            <person name="Varghese N."/>
            <person name="Submissions S."/>
        </authorList>
    </citation>
    <scope>NUCLEOTIDE SEQUENCE [LARGE SCALE GENOMIC DNA]</scope>
    <source>
        <strain evidence="2">DSM 43163</strain>
    </source>
</reference>